<dbReference type="CDD" id="cd07971">
    <property type="entry name" value="OBF_DNA_ligase_LigD"/>
    <property type="match status" value="1"/>
</dbReference>
<dbReference type="Gene3D" id="2.40.50.140">
    <property type="entry name" value="Nucleic acid-binding proteins"/>
    <property type="match status" value="1"/>
</dbReference>
<dbReference type="PROSITE" id="PS50160">
    <property type="entry name" value="DNA_LIGASE_A3"/>
    <property type="match status" value="1"/>
</dbReference>
<evidence type="ECO:0000313" key="7">
    <source>
        <dbReference type="EMBL" id="NHN55352.1"/>
    </source>
</evidence>
<gene>
    <name evidence="7" type="ORF">G9U51_06080</name>
</gene>
<evidence type="ECO:0000256" key="5">
    <source>
        <dbReference type="SAM" id="MobiDB-lite"/>
    </source>
</evidence>
<feature type="domain" description="ATP-dependent DNA ligase family profile" evidence="6">
    <location>
        <begin position="101"/>
        <end position="189"/>
    </location>
</feature>
<protein>
    <recommendedName>
        <fullName evidence="2">DNA ligase (ATP)</fullName>
        <ecNumber evidence="2">6.5.1.1</ecNumber>
    </recommendedName>
</protein>
<dbReference type="SUPFAM" id="SSF50249">
    <property type="entry name" value="Nucleic acid-binding proteins"/>
    <property type="match status" value="1"/>
</dbReference>
<dbReference type="PANTHER" id="PTHR45674">
    <property type="entry name" value="DNA LIGASE 1/3 FAMILY MEMBER"/>
    <property type="match status" value="1"/>
</dbReference>
<dbReference type="GO" id="GO:0006310">
    <property type="term" value="P:DNA recombination"/>
    <property type="evidence" value="ECO:0007669"/>
    <property type="project" value="InterPro"/>
</dbReference>
<dbReference type="CDD" id="cd07906">
    <property type="entry name" value="Adenylation_DNA_ligase_LigD_LigC"/>
    <property type="match status" value="1"/>
</dbReference>
<dbReference type="PANTHER" id="PTHR45674:SF4">
    <property type="entry name" value="DNA LIGASE 1"/>
    <property type="match status" value="1"/>
</dbReference>
<evidence type="ECO:0000256" key="1">
    <source>
        <dbReference type="ARBA" id="ARBA00007572"/>
    </source>
</evidence>
<dbReference type="EMBL" id="JAAOIV010000003">
    <property type="protein sequence ID" value="NHN55352.1"/>
    <property type="molecule type" value="Genomic_DNA"/>
</dbReference>
<dbReference type="Pfam" id="PF01068">
    <property type="entry name" value="DNA_ligase_A_M"/>
    <property type="match status" value="1"/>
</dbReference>
<evidence type="ECO:0000256" key="3">
    <source>
        <dbReference type="ARBA" id="ARBA00022598"/>
    </source>
</evidence>
<comment type="similarity">
    <text evidence="1">Belongs to the ATP-dependent DNA ligase family.</text>
</comment>
<evidence type="ECO:0000256" key="4">
    <source>
        <dbReference type="ARBA" id="ARBA00034003"/>
    </source>
</evidence>
<proteinExistence type="inferred from homology"/>
<dbReference type="Gene3D" id="3.30.1490.70">
    <property type="match status" value="1"/>
</dbReference>
<name>A0A967E8L6_9MICO</name>
<dbReference type="Proteomes" id="UP000744769">
    <property type="component" value="Unassembled WGS sequence"/>
</dbReference>
<keyword evidence="8" id="KW-1185">Reference proteome</keyword>
<dbReference type="InterPro" id="IPR012309">
    <property type="entry name" value="DNA_ligase_ATP-dep_C"/>
</dbReference>
<sequence length="315" mass="33965">MRPMLATPASRVPTGEDWRHEVKWDGMRALLDVRDGAVRVTSRTERDVTVAFPEIVAPAAGLTMYADLLLDCEIVVMTAGRPSFGALAERFNVTGPQVAAALAASAPVTAIVFDVLRVMGREVTTRPWAQRRELLEGAGLGSRWVQVPPVFTDGVDLMEATAAQGLEGVVSKRVGSIYRPGVRSEDWRKSVHRLRDSVIVVGWRPETGGSALGALLVASPSADGLVFRGRVGSGLAGATGAALLPRLKALETDECPLREAPPREDRVGTRWVRPELVAEVEHLGRGDGGRLRQPTWQGLRTDFTPTDLGIPKEEG</sequence>
<dbReference type="Pfam" id="PF04679">
    <property type="entry name" value="DNA_ligase_A_C"/>
    <property type="match status" value="1"/>
</dbReference>
<dbReference type="GO" id="GO:0005524">
    <property type="term" value="F:ATP binding"/>
    <property type="evidence" value="ECO:0007669"/>
    <property type="project" value="InterPro"/>
</dbReference>
<keyword evidence="3 7" id="KW-0436">Ligase</keyword>
<feature type="region of interest" description="Disordered" evidence="5">
    <location>
        <begin position="284"/>
        <end position="315"/>
    </location>
</feature>
<dbReference type="EC" id="6.5.1.1" evidence="2"/>
<organism evidence="7 8">
    <name type="scientific">Metallococcus carri</name>
    <dbReference type="NCBI Taxonomy" id="1656884"/>
    <lineage>
        <taxon>Bacteria</taxon>
        <taxon>Bacillati</taxon>
        <taxon>Actinomycetota</taxon>
        <taxon>Actinomycetes</taxon>
        <taxon>Micrococcales</taxon>
        <taxon>Dermacoccaceae</taxon>
        <taxon>Metallococcus</taxon>
    </lineage>
</organism>
<comment type="catalytic activity">
    <reaction evidence="4">
        <text>ATP + (deoxyribonucleotide)n-3'-hydroxyl + 5'-phospho-(deoxyribonucleotide)m = (deoxyribonucleotide)n+m + AMP + diphosphate.</text>
        <dbReference type="EC" id="6.5.1.1"/>
    </reaction>
</comment>
<dbReference type="GO" id="GO:0006281">
    <property type="term" value="P:DNA repair"/>
    <property type="evidence" value="ECO:0007669"/>
    <property type="project" value="InterPro"/>
</dbReference>
<dbReference type="InterPro" id="IPR012310">
    <property type="entry name" value="DNA_ligase_ATP-dep_cent"/>
</dbReference>
<dbReference type="AlphaFoldDB" id="A0A967E8L6"/>
<dbReference type="GO" id="GO:0003910">
    <property type="term" value="F:DNA ligase (ATP) activity"/>
    <property type="evidence" value="ECO:0007669"/>
    <property type="project" value="UniProtKB-EC"/>
</dbReference>
<dbReference type="Gene3D" id="3.30.470.30">
    <property type="entry name" value="DNA ligase/mRNA capping enzyme"/>
    <property type="match status" value="1"/>
</dbReference>
<comment type="caution">
    <text evidence="7">The sequence shown here is derived from an EMBL/GenBank/DDBJ whole genome shotgun (WGS) entry which is preliminary data.</text>
</comment>
<evidence type="ECO:0000259" key="6">
    <source>
        <dbReference type="PROSITE" id="PS50160"/>
    </source>
</evidence>
<dbReference type="RefSeq" id="WP_166194698.1">
    <property type="nucleotide sequence ID" value="NZ_JAAOIV010000003.1"/>
</dbReference>
<dbReference type="InterPro" id="IPR050191">
    <property type="entry name" value="ATP-dep_DNA_ligase"/>
</dbReference>
<dbReference type="SUPFAM" id="SSF56091">
    <property type="entry name" value="DNA ligase/mRNA capping enzyme, catalytic domain"/>
    <property type="match status" value="1"/>
</dbReference>
<accession>A0A967E8L6</accession>
<reference evidence="7" key="1">
    <citation type="submission" date="2020-03" db="EMBL/GenBank/DDBJ databases">
        <title>Draft sequencing of Calidifontibacter sp. DB0510.</title>
        <authorList>
            <person name="Kim D.-U."/>
        </authorList>
    </citation>
    <scope>NUCLEOTIDE SEQUENCE</scope>
    <source>
        <strain evidence="7">DB0510</strain>
    </source>
</reference>
<evidence type="ECO:0000313" key="8">
    <source>
        <dbReference type="Proteomes" id="UP000744769"/>
    </source>
</evidence>
<dbReference type="InterPro" id="IPR012340">
    <property type="entry name" value="NA-bd_OB-fold"/>
</dbReference>
<evidence type="ECO:0000256" key="2">
    <source>
        <dbReference type="ARBA" id="ARBA00012727"/>
    </source>
</evidence>